<keyword evidence="10 16" id="KW-0560">Oxidoreductase</keyword>
<keyword evidence="7 16" id="KW-0152">Cholesterol biosynthesis</keyword>
<dbReference type="PROSITE" id="PS01018">
    <property type="entry name" value="STEROL_REDUCT_2"/>
    <property type="match status" value="1"/>
</dbReference>
<keyword evidence="12 16" id="KW-0443">Lipid metabolism</keyword>
<evidence type="ECO:0000256" key="16">
    <source>
        <dbReference type="RuleBase" id="RU369120"/>
    </source>
</evidence>
<proteinExistence type="inferred from homology"/>
<keyword evidence="13 16" id="KW-0472">Membrane</keyword>
<feature type="transmembrane region" description="Helical" evidence="16">
    <location>
        <begin position="153"/>
        <end position="176"/>
    </location>
</feature>
<dbReference type="EC" id="1.3.1.70" evidence="16"/>
<comment type="pathway">
    <text evidence="2 16">Steroid biosynthesis; cholesterol biosynthesis.</text>
</comment>
<dbReference type="Pfam" id="PF01222">
    <property type="entry name" value="ERG4_ERG24"/>
    <property type="match status" value="1"/>
</dbReference>
<evidence type="ECO:0000256" key="15">
    <source>
        <dbReference type="ARBA" id="ARBA00023221"/>
    </source>
</evidence>
<evidence type="ECO:0000256" key="14">
    <source>
        <dbReference type="ARBA" id="ARBA00023166"/>
    </source>
</evidence>
<dbReference type="PANTHER" id="PTHR21257">
    <property type="entry name" value="DELTA(14)-STEROL REDUCTASE"/>
    <property type="match status" value="1"/>
</dbReference>
<reference evidence="17" key="1">
    <citation type="submission" date="2023-07" db="EMBL/GenBank/DDBJ databases">
        <authorList>
            <person name="Stuckert A."/>
        </authorList>
    </citation>
    <scope>NUCLEOTIDE SEQUENCE</scope>
</reference>
<evidence type="ECO:0000256" key="13">
    <source>
        <dbReference type="ARBA" id="ARBA00023136"/>
    </source>
</evidence>
<protein>
    <recommendedName>
        <fullName evidence="16">Delta(14)-sterol reductase TM7SF2</fullName>
        <shortName evidence="16">Delta-14-SR</shortName>
        <ecNumber evidence="16">1.3.1.70</ecNumber>
    </recommendedName>
    <alternativeName>
        <fullName evidence="16">3-beta-hydroxysterol Delta (14)-reductase</fullName>
    </alternativeName>
    <alternativeName>
        <fullName evidence="16">C-14 sterol reductase</fullName>
    </alternativeName>
    <alternativeName>
        <fullName evidence="16">Sterol C14-reductase</fullName>
    </alternativeName>
    <alternativeName>
        <fullName evidence="16">Transmembrane 7 superfamily member 2</fullName>
    </alternativeName>
</protein>
<feature type="transmembrane region" description="Helical" evidence="16">
    <location>
        <begin position="308"/>
        <end position="326"/>
    </location>
</feature>
<dbReference type="Gene3D" id="1.20.120.1630">
    <property type="match status" value="1"/>
</dbReference>
<name>A0ABN9MJI8_9NEOB</name>
<evidence type="ECO:0000313" key="17">
    <source>
        <dbReference type="EMBL" id="CAJ0966949.1"/>
    </source>
</evidence>
<comment type="similarity">
    <text evidence="3 16">Belongs to the ERG4/ERG24 family.</text>
</comment>
<evidence type="ECO:0000256" key="1">
    <source>
        <dbReference type="ARBA" id="ARBA00004141"/>
    </source>
</evidence>
<keyword evidence="4 16" id="KW-0444">Lipid biosynthesis</keyword>
<comment type="catalytic activity">
    <reaction evidence="16">
        <text>4,4-dimethyl-5alpha-cholesta-8,24-dien-3beta-ol + NADP(+) = 4,4-dimethyl-5alpha-cholesta-8,14,24-trien-3beta-ol + NADPH + H(+)</text>
        <dbReference type="Rhea" id="RHEA:18561"/>
        <dbReference type="ChEBI" id="CHEBI:15378"/>
        <dbReference type="ChEBI" id="CHEBI:17813"/>
        <dbReference type="ChEBI" id="CHEBI:18364"/>
        <dbReference type="ChEBI" id="CHEBI:57783"/>
        <dbReference type="ChEBI" id="CHEBI:58349"/>
        <dbReference type="EC" id="1.3.1.70"/>
    </reaction>
</comment>
<dbReference type="Proteomes" id="UP001176940">
    <property type="component" value="Unassembled WGS sequence"/>
</dbReference>
<keyword evidence="15 16" id="KW-0753">Steroid metabolism</keyword>
<evidence type="ECO:0000256" key="3">
    <source>
        <dbReference type="ARBA" id="ARBA00005402"/>
    </source>
</evidence>
<evidence type="ECO:0000256" key="12">
    <source>
        <dbReference type="ARBA" id="ARBA00023098"/>
    </source>
</evidence>
<dbReference type="InterPro" id="IPR001171">
    <property type="entry name" value="ERG24_DHCR-like"/>
</dbReference>
<keyword evidence="11 16" id="KW-0756">Sterol biosynthesis</keyword>
<sequence length="576" mass="63923">MEAHRDNGEDGRIKFFVRTHTSLSEPSVNGGVRSGKTVVDVNKNIPVGIRRMADKIKTPRTKEFEFGGSIGALLLLFVLPVTVLYLLLACNTDDASVLQVPGPLPPLPALWNPYALTLLLGWIALQAVLYMSPMGTTAEGIPLRNNTRLKYKINAFSAFLVSALLAGVAVMLQLPLSYVYDHFLQFAAASTIISLALSIFLYIKSLAAPESALAPGGNSGNPLYDFFIGHELNPRIGSFDLKYFCELRPGLMGWCVLNLCFLMKDIELRGSASLSIILVFGFQVLYVMDALWHEEAILTTMDIVHDGFGFMLAFGDLCWVPFTYSLQAYFLVRHPQDLSTAAAVGIVLLNAVGYIIFRGSNSQKNAFRRNPSDPSVAGLETIPTATGKRLLVSGWWGLVRHPNYLGDLIMALAWSLPCGLGHILPYFYVIYFTALLVHREARDEHQCLKKYGLAWQEYCRRVPYRIFPREQTVKQTVGTNMPLDDFNRTVLGEGLSIQLFFKLKSAIKYSPCQLSTARVFRQSLYFTFGPGNAAVTSTWMEQEVQRPGKDSGSVGTGVSVRCYMVVQAMNKPMECV</sequence>
<keyword evidence="5 16" id="KW-0153">Cholesterol metabolism</keyword>
<feature type="transmembrane region" description="Helical" evidence="16">
    <location>
        <begin position="408"/>
        <end position="432"/>
    </location>
</feature>
<feature type="transmembrane region" description="Helical" evidence="16">
    <location>
        <begin position="66"/>
        <end position="89"/>
    </location>
</feature>
<keyword evidence="6 16" id="KW-0812">Transmembrane</keyword>
<feature type="transmembrane region" description="Helical" evidence="16">
    <location>
        <begin position="338"/>
        <end position="357"/>
    </location>
</feature>
<organism evidence="17 18">
    <name type="scientific">Ranitomeya imitator</name>
    <name type="common">mimic poison frog</name>
    <dbReference type="NCBI Taxonomy" id="111125"/>
    <lineage>
        <taxon>Eukaryota</taxon>
        <taxon>Metazoa</taxon>
        <taxon>Chordata</taxon>
        <taxon>Craniata</taxon>
        <taxon>Vertebrata</taxon>
        <taxon>Euteleostomi</taxon>
        <taxon>Amphibia</taxon>
        <taxon>Batrachia</taxon>
        <taxon>Anura</taxon>
        <taxon>Neobatrachia</taxon>
        <taxon>Hyloidea</taxon>
        <taxon>Dendrobatidae</taxon>
        <taxon>Dendrobatinae</taxon>
        <taxon>Ranitomeya</taxon>
    </lineage>
</organism>
<comment type="function">
    <text evidence="16">Catalyzes the reduction of the C14-unsaturated bond of lanosterol, as part of the metabolic pathway leading to cholesterol biosynthesis.</text>
</comment>
<keyword evidence="9 16" id="KW-1133">Transmembrane helix</keyword>
<keyword evidence="14 16" id="KW-1207">Sterol metabolism</keyword>
<dbReference type="PROSITE" id="PS01017">
    <property type="entry name" value="STEROL_REDUCT_1"/>
    <property type="match status" value="1"/>
</dbReference>
<evidence type="ECO:0000256" key="4">
    <source>
        <dbReference type="ARBA" id="ARBA00022516"/>
    </source>
</evidence>
<evidence type="ECO:0000256" key="9">
    <source>
        <dbReference type="ARBA" id="ARBA00022989"/>
    </source>
</evidence>
<accession>A0ABN9MJI8</accession>
<comment type="caution">
    <text evidence="17">The sequence shown here is derived from an EMBL/GenBank/DDBJ whole genome shotgun (WGS) entry which is preliminary data.</text>
</comment>
<feature type="transmembrane region" description="Helical" evidence="16">
    <location>
        <begin position="109"/>
        <end position="132"/>
    </location>
</feature>
<evidence type="ECO:0000256" key="6">
    <source>
        <dbReference type="ARBA" id="ARBA00022692"/>
    </source>
</evidence>
<keyword evidence="16" id="KW-0256">Endoplasmic reticulum</keyword>
<evidence type="ECO:0000256" key="10">
    <source>
        <dbReference type="ARBA" id="ARBA00023002"/>
    </source>
</evidence>
<keyword evidence="8 16" id="KW-0752">Steroid biosynthesis</keyword>
<evidence type="ECO:0000313" key="18">
    <source>
        <dbReference type="Proteomes" id="UP001176940"/>
    </source>
</evidence>
<gene>
    <name evidence="17" type="ORF">RIMI_LOCUS21830706</name>
</gene>
<evidence type="ECO:0000256" key="2">
    <source>
        <dbReference type="ARBA" id="ARBA00004770"/>
    </source>
</evidence>
<dbReference type="EMBL" id="CAUEEQ010077913">
    <property type="protein sequence ID" value="CAJ0966949.1"/>
    <property type="molecule type" value="Genomic_DNA"/>
</dbReference>
<evidence type="ECO:0000256" key="7">
    <source>
        <dbReference type="ARBA" id="ARBA00022778"/>
    </source>
</evidence>
<evidence type="ECO:0000256" key="8">
    <source>
        <dbReference type="ARBA" id="ARBA00022955"/>
    </source>
</evidence>
<feature type="transmembrane region" description="Helical" evidence="16">
    <location>
        <begin position="182"/>
        <end position="203"/>
    </location>
</feature>
<dbReference type="InterPro" id="IPR018083">
    <property type="entry name" value="Sterol_reductase_CS"/>
</dbReference>
<dbReference type="PANTHER" id="PTHR21257:SF52">
    <property type="entry name" value="DELTA(14)-STEROL REDUCTASE TM7SF2"/>
    <property type="match status" value="1"/>
</dbReference>
<evidence type="ECO:0000256" key="11">
    <source>
        <dbReference type="ARBA" id="ARBA00023011"/>
    </source>
</evidence>
<feature type="transmembrane region" description="Helical" evidence="16">
    <location>
        <begin position="271"/>
        <end position="288"/>
    </location>
</feature>
<comment type="subcellular location">
    <subcellularLocation>
        <location evidence="16">Endoplasmic reticulum membrane</location>
        <topology evidence="16">Multi-pass membrane protein</topology>
    </subcellularLocation>
    <subcellularLocation>
        <location evidence="1">Membrane</location>
        <topology evidence="1">Multi-pass membrane protein</topology>
    </subcellularLocation>
    <subcellularLocation>
        <location evidence="16">Microsome membrane</location>
        <topology evidence="16">Multi-pass membrane protein</topology>
    </subcellularLocation>
</comment>
<keyword evidence="18" id="KW-1185">Reference proteome</keyword>
<evidence type="ECO:0000256" key="5">
    <source>
        <dbReference type="ARBA" id="ARBA00022548"/>
    </source>
</evidence>